<proteinExistence type="predicted"/>
<accession>A0ACB8WPR2</accession>
<organism evidence="1 2">
    <name type="scientific">Scortum barcoo</name>
    <name type="common">barcoo grunter</name>
    <dbReference type="NCBI Taxonomy" id="214431"/>
    <lineage>
        <taxon>Eukaryota</taxon>
        <taxon>Metazoa</taxon>
        <taxon>Chordata</taxon>
        <taxon>Craniata</taxon>
        <taxon>Vertebrata</taxon>
        <taxon>Euteleostomi</taxon>
        <taxon>Actinopterygii</taxon>
        <taxon>Neopterygii</taxon>
        <taxon>Teleostei</taxon>
        <taxon>Neoteleostei</taxon>
        <taxon>Acanthomorphata</taxon>
        <taxon>Eupercaria</taxon>
        <taxon>Centrarchiformes</taxon>
        <taxon>Terapontoidei</taxon>
        <taxon>Terapontidae</taxon>
        <taxon>Scortum</taxon>
    </lineage>
</organism>
<sequence>MLLIPAVPGQVPWASRRSPTSFPHRSGPREVPWPPYSDRGRLMNHHHDKKNTLLQVLPLQHEHIDQMSMESSFNAVELRELRGGGGRRGVSPTPTSTPWTPATASSAARGFENASYQDEEHEHQQHQQGATVTATPSTSSSDKAEQQQHQELSPRSYDEEEGGAGQEDGQDFTEFNPADDHSADYGFIFALVFLVSGIVLVVIAYTIPREAKVDPDSVSARQMEKLEMYYAQLGSHLDKCIIAGLGLLTLGGMFLSVLLMVSICRGEMYRRRAAFVRPKRTYGSINLRMKQLATGEAVGGEGMDGGEEFLVEHAEKRNNIQPDPSRDSKSEPGPSRHSHPAASSSSSTAAAHGVN</sequence>
<evidence type="ECO:0000313" key="2">
    <source>
        <dbReference type="Proteomes" id="UP000831701"/>
    </source>
</evidence>
<name>A0ACB8WPR2_9TELE</name>
<comment type="caution">
    <text evidence="1">The sequence shown here is derived from an EMBL/GenBank/DDBJ whole genome shotgun (WGS) entry which is preliminary data.</text>
</comment>
<reference evidence="1" key="1">
    <citation type="submission" date="2022-04" db="EMBL/GenBank/DDBJ databases">
        <title>Jade perch genome.</title>
        <authorList>
            <person name="Chao B."/>
        </authorList>
    </citation>
    <scope>NUCLEOTIDE SEQUENCE</scope>
    <source>
        <strain evidence="1">CB-2022</strain>
    </source>
</reference>
<keyword evidence="2" id="KW-1185">Reference proteome</keyword>
<dbReference type="Proteomes" id="UP000831701">
    <property type="component" value="Chromosome 7"/>
</dbReference>
<protein>
    <submittedName>
        <fullName evidence="1">Uncharacterized protein</fullName>
    </submittedName>
</protein>
<dbReference type="EMBL" id="CM041537">
    <property type="protein sequence ID" value="KAI3369262.1"/>
    <property type="molecule type" value="Genomic_DNA"/>
</dbReference>
<gene>
    <name evidence="1" type="ORF">L3Q82_007509</name>
</gene>
<evidence type="ECO:0000313" key="1">
    <source>
        <dbReference type="EMBL" id="KAI3369262.1"/>
    </source>
</evidence>